<dbReference type="Pfam" id="PF00575">
    <property type="entry name" value="S1"/>
    <property type="match status" value="1"/>
</dbReference>
<dbReference type="FunFam" id="2.40.50.140:FF:000015">
    <property type="entry name" value="Eukaryotic translation initiation factor 2 subunit alpha"/>
    <property type="match status" value="1"/>
</dbReference>
<comment type="similarity">
    <text evidence="1">Belongs to the eIF-2-alpha family.</text>
</comment>
<dbReference type="Gene3D" id="2.40.50.140">
    <property type="entry name" value="Nucleic acid-binding proteins"/>
    <property type="match status" value="1"/>
</dbReference>
<evidence type="ECO:0000259" key="4">
    <source>
        <dbReference type="PROSITE" id="PS50126"/>
    </source>
</evidence>
<sequence length="94" mass="10697">MTTEVHELPEVGEIVVATISKITAHGAYATLDEYNDIQGFLHASEIAHGWVRNINKFVKEGEKKVLLVKRIKEGREEIDLSLKQVSRDQQKKKL</sequence>
<name>A0A382T6P4_9ZZZZ</name>
<feature type="non-terminal residue" evidence="5">
    <location>
        <position position="94"/>
    </location>
</feature>
<dbReference type="InterPro" id="IPR003029">
    <property type="entry name" value="S1_domain"/>
</dbReference>
<dbReference type="InterPro" id="IPR012340">
    <property type="entry name" value="NA-bd_OB-fold"/>
</dbReference>
<dbReference type="GO" id="GO:0043022">
    <property type="term" value="F:ribosome binding"/>
    <property type="evidence" value="ECO:0007669"/>
    <property type="project" value="TreeGrafter"/>
</dbReference>
<dbReference type="InterPro" id="IPR011488">
    <property type="entry name" value="TIF_2_asu"/>
</dbReference>
<gene>
    <name evidence="5" type="ORF">METZ01_LOCUS370527</name>
</gene>
<proteinExistence type="inferred from homology"/>
<protein>
    <recommendedName>
        <fullName evidence="4">S1 motif domain-containing protein</fullName>
    </recommendedName>
</protein>
<dbReference type="GO" id="GO:0003743">
    <property type="term" value="F:translation initiation factor activity"/>
    <property type="evidence" value="ECO:0007669"/>
    <property type="project" value="UniProtKB-KW"/>
</dbReference>
<dbReference type="PANTHER" id="PTHR10602:SF0">
    <property type="entry name" value="EUKARYOTIC TRANSLATION INITIATION FACTOR 2 SUBUNIT 1"/>
    <property type="match status" value="1"/>
</dbReference>
<evidence type="ECO:0000313" key="5">
    <source>
        <dbReference type="EMBL" id="SVD17673.1"/>
    </source>
</evidence>
<evidence type="ECO:0000256" key="3">
    <source>
        <dbReference type="ARBA" id="ARBA00022917"/>
    </source>
</evidence>
<feature type="domain" description="S1 motif" evidence="4">
    <location>
        <begin position="12"/>
        <end position="83"/>
    </location>
</feature>
<dbReference type="PROSITE" id="PS50126">
    <property type="entry name" value="S1"/>
    <property type="match status" value="1"/>
</dbReference>
<dbReference type="CDD" id="cd04452">
    <property type="entry name" value="S1_IF2_alpha"/>
    <property type="match status" value="1"/>
</dbReference>
<keyword evidence="2" id="KW-0396">Initiation factor</keyword>
<dbReference type="InterPro" id="IPR044126">
    <property type="entry name" value="S1_IF2_alpha"/>
</dbReference>
<dbReference type="PANTHER" id="PTHR10602">
    <property type="entry name" value="EUKARYOTIC TRANSLATION INITIATION FACTOR 2 SUBUNIT 1"/>
    <property type="match status" value="1"/>
</dbReference>
<evidence type="ECO:0000256" key="2">
    <source>
        <dbReference type="ARBA" id="ARBA00022540"/>
    </source>
</evidence>
<dbReference type="EMBL" id="UINC01134249">
    <property type="protein sequence ID" value="SVD17673.1"/>
    <property type="molecule type" value="Genomic_DNA"/>
</dbReference>
<accession>A0A382T6P4</accession>
<evidence type="ECO:0000256" key="1">
    <source>
        <dbReference type="ARBA" id="ARBA00007223"/>
    </source>
</evidence>
<dbReference type="SMART" id="SM00316">
    <property type="entry name" value="S1"/>
    <property type="match status" value="1"/>
</dbReference>
<keyword evidence="3" id="KW-0648">Protein biosynthesis</keyword>
<organism evidence="5">
    <name type="scientific">marine metagenome</name>
    <dbReference type="NCBI Taxonomy" id="408172"/>
    <lineage>
        <taxon>unclassified sequences</taxon>
        <taxon>metagenomes</taxon>
        <taxon>ecological metagenomes</taxon>
    </lineage>
</organism>
<dbReference type="AlphaFoldDB" id="A0A382T6P4"/>
<reference evidence="5" key="1">
    <citation type="submission" date="2018-05" db="EMBL/GenBank/DDBJ databases">
        <authorList>
            <person name="Lanie J.A."/>
            <person name="Ng W.-L."/>
            <person name="Kazmierczak K.M."/>
            <person name="Andrzejewski T.M."/>
            <person name="Davidsen T.M."/>
            <person name="Wayne K.J."/>
            <person name="Tettelin H."/>
            <person name="Glass J.I."/>
            <person name="Rusch D."/>
            <person name="Podicherti R."/>
            <person name="Tsui H.-C.T."/>
            <person name="Winkler M.E."/>
        </authorList>
    </citation>
    <scope>NUCLEOTIDE SEQUENCE</scope>
</reference>
<dbReference type="SUPFAM" id="SSF50249">
    <property type="entry name" value="Nucleic acid-binding proteins"/>
    <property type="match status" value="1"/>
</dbReference>
<dbReference type="GO" id="GO:0003723">
    <property type="term" value="F:RNA binding"/>
    <property type="evidence" value="ECO:0007669"/>
    <property type="project" value="InterPro"/>
</dbReference>